<reference evidence="2 5" key="2">
    <citation type="submission" date="2019-07" db="EMBL/GenBank/DDBJ databases">
        <title>Whole genome shotgun sequence of Halolactibacillus halophilus NBRC 100868.</title>
        <authorList>
            <person name="Hosoyama A."/>
            <person name="Uohara A."/>
            <person name="Ohji S."/>
            <person name="Ichikawa N."/>
        </authorList>
    </citation>
    <scope>NUCLEOTIDE SEQUENCE [LARGE SCALE GENOMIC DNA]</scope>
    <source>
        <strain evidence="2 5">NBRC 100868</strain>
    </source>
</reference>
<evidence type="ECO:0000259" key="1">
    <source>
        <dbReference type="Pfam" id="PF01348"/>
    </source>
</evidence>
<dbReference type="RefSeq" id="WP_089829334.1">
    <property type="nucleotide sequence ID" value="NZ_BJWI01000001.1"/>
</dbReference>
<name>A0A1I5L201_9BACI</name>
<dbReference type="OrthoDB" id="2974256at2"/>
<dbReference type="EMBL" id="FOXC01000001">
    <property type="protein sequence ID" value="SFO90781.1"/>
    <property type="molecule type" value="Genomic_DNA"/>
</dbReference>
<reference evidence="3 4" key="1">
    <citation type="submission" date="2016-10" db="EMBL/GenBank/DDBJ databases">
        <authorList>
            <person name="de Groot N.N."/>
        </authorList>
    </citation>
    <scope>NUCLEOTIDE SEQUENCE [LARGE SCALE GENOMIC DNA]</scope>
    <source>
        <strain evidence="3 4">DSM 17073</strain>
    </source>
</reference>
<evidence type="ECO:0000313" key="4">
    <source>
        <dbReference type="Proteomes" id="UP000242243"/>
    </source>
</evidence>
<dbReference type="InterPro" id="IPR024937">
    <property type="entry name" value="Domain_X"/>
</dbReference>
<keyword evidence="5" id="KW-1185">Reference proteome</keyword>
<dbReference type="AlphaFoldDB" id="A0A1I5L201"/>
<evidence type="ECO:0000313" key="5">
    <source>
        <dbReference type="Proteomes" id="UP000321547"/>
    </source>
</evidence>
<organism evidence="3 4">
    <name type="scientific">Halolactibacillus halophilus</name>
    <dbReference type="NCBI Taxonomy" id="306540"/>
    <lineage>
        <taxon>Bacteria</taxon>
        <taxon>Bacillati</taxon>
        <taxon>Bacillota</taxon>
        <taxon>Bacilli</taxon>
        <taxon>Bacillales</taxon>
        <taxon>Bacillaceae</taxon>
        <taxon>Halolactibacillus</taxon>
    </lineage>
</organism>
<dbReference type="GO" id="GO:0005737">
    <property type="term" value="C:cytoplasm"/>
    <property type="evidence" value="ECO:0007669"/>
    <property type="project" value="UniProtKB-ARBA"/>
</dbReference>
<dbReference type="GO" id="GO:0006397">
    <property type="term" value="P:mRNA processing"/>
    <property type="evidence" value="ECO:0007669"/>
    <property type="project" value="InterPro"/>
</dbReference>
<dbReference type="Proteomes" id="UP000242243">
    <property type="component" value="Unassembled WGS sequence"/>
</dbReference>
<dbReference type="Pfam" id="PF01348">
    <property type="entry name" value="Intron_maturas2"/>
    <property type="match status" value="1"/>
</dbReference>
<dbReference type="Proteomes" id="UP000321547">
    <property type="component" value="Unassembled WGS sequence"/>
</dbReference>
<sequence length="236" mass="27647">MNSRMGTPLFILSLSDHTKIAGVIDVFKKLELTYIEVKDRKNYHIIFTVNGPLSKINRKSLNQGVELKLARFNTLIYKGYQLSRQNQSLMLTMPPAQLTYLAHCFKYGAYNHHRPESRGNLVYQSIERIYNCYNEELIAIYNYYRYLSDKKALAKMTYFAYESLVCTVAHKYRLTKKCARLKLNRHGFHSFSPLTYRLPHTGEPYTLKGVRTVLREVDSLLTTDPTTHHHLKKIFK</sequence>
<gene>
    <name evidence="2" type="ORF">HHA03_01220</name>
    <name evidence="3" type="ORF">SAMN05421839_101134</name>
</gene>
<feature type="domain" description="Domain X" evidence="1">
    <location>
        <begin position="108"/>
        <end position="183"/>
    </location>
</feature>
<protein>
    <submittedName>
        <fullName evidence="3">Type II intron maturase</fullName>
    </submittedName>
</protein>
<evidence type="ECO:0000313" key="2">
    <source>
        <dbReference type="EMBL" id="GEM00590.1"/>
    </source>
</evidence>
<evidence type="ECO:0000313" key="3">
    <source>
        <dbReference type="EMBL" id="SFO90781.1"/>
    </source>
</evidence>
<proteinExistence type="predicted"/>
<accession>A0A1I5L201</accession>
<dbReference type="EMBL" id="BJWI01000001">
    <property type="protein sequence ID" value="GEM00590.1"/>
    <property type="molecule type" value="Genomic_DNA"/>
</dbReference>